<feature type="region of interest" description="Disordered" evidence="1">
    <location>
        <begin position="19"/>
        <end position="38"/>
    </location>
</feature>
<sequence>MKIPCVCGLSDQGVECKGNESKLSHVEHRDVERAPMRP</sequence>
<evidence type="ECO:0000313" key="2">
    <source>
        <dbReference type="EMBL" id="CAI8036238.1"/>
    </source>
</evidence>
<dbReference type="AlphaFoldDB" id="A0AA35SUQ7"/>
<comment type="caution">
    <text evidence="2">The sequence shown here is derived from an EMBL/GenBank/DDBJ whole genome shotgun (WGS) entry which is preliminary data.</text>
</comment>
<dbReference type="Proteomes" id="UP001174909">
    <property type="component" value="Unassembled WGS sequence"/>
</dbReference>
<proteinExistence type="predicted"/>
<keyword evidence="3" id="KW-1185">Reference proteome</keyword>
<gene>
    <name evidence="2" type="ORF">GBAR_LOCUS20321</name>
</gene>
<evidence type="ECO:0000256" key="1">
    <source>
        <dbReference type="SAM" id="MobiDB-lite"/>
    </source>
</evidence>
<dbReference type="EMBL" id="CASHTH010002852">
    <property type="protein sequence ID" value="CAI8036238.1"/>
    <property type="molecule type" value="Genomic_DNA"/>
</dbReference>
<organism evidence="2 3">
    <name type="scientific">Geodia barretti</name>
    <name type="common">Barrett's horny sponge</name>
    <dbReference type="NCBI Taxonomy" id="519541"/>
    <lineage>
        <taxon>Eukaryota</taxon>
        <taxon>Metazoa</taxon>
        <taxon>Porifera</taxon>
        <taxon>Demospongiae</taxon>
        <taxon>Heteroscleromorpha</taxon>
        <taxon>Tetractinellida</taxon>
        <taxon>Astrophorina</taxon>
        <taxon>Geodiidae</taxon>
        <taxon>Geodia</taxon>
    </lineage>
</organism>
<evidence type="ECO:0000313" key="3">
    <source>
        <dbReference type="Proteomes" id="UP001174909"/>
    </source>
</evidence>
<reference evidence="2" key="1">
    <citation type="submission" date="2023-03" db="EMBL/GenBank/DDBJ databases">
        <authorList>
            <person name="Steffen K."/>
            <person name="Cardenas P."/>
        </authorList>
    </citation>
    <scope>NUCLEOTIDE SEQUENCE</scope>
</reference>
<protein>
    <submittedName>
        <fullName evidence="2">Uncharacterized protein</fullName>
    </submittedName>
</protein>
<name>A0AA35SUQ7_GEOBA</name>
<accession>A0AA35SUQ7</accession>